<dbReference type="AlphaFoldDB" id="A0AAV4HVM4"/>
<keyword evidence="3" id="KW-1185">Reference proteome</keyword>
<gene>
    <name evidence="2" type="ORF">ElyMa_004595500</name>
</gene>
<reference evidence="2 3" key="1">
    <citation type="journal article" date="2021" name="Elife">
        <title>Chloroplast acquisition without the gene transfer in kleptoplastic sea slugs, Plakobranchus ocellatus.</title>
        <authorList>
            <person name="Maeda T."/>
            <person name="Takahashi S."/>
            <person name="Yoshida T."/>
            <person name="Shimamura S."/>
            <person name="Takaki Y."/>
            <person name="Nagai Y."/>
            <person name="Toyoda A."/>
            <person name="Suzuki Y."/>
            <person name="Arimoto A."/>
            <person name="Ishii H."/>
            <person name="Satoh N."/>
            <person name="Nishiyama T."/>
            <person name="Hasebe M."/>
            <person name="Maruyama T."/>
            <person name="Minagawa J."/>
            <person name="Obokata J."/>
            <person name="Shigenobu S."/>
        </authorList>
    </citation>
    <scope>NUCLEOTIDE SEQUENCE [LARGE SCALE GENOMIC DNA]</scope>
</reference>
<dbReference type="Proteomes" id="UP000762676">
    <property type="component" value="Unassembled WGS sequence"/>
</dbReference>
<evidence type="ECO:0000313" key="2">
    <source>
        <dbReference type="EMBL" id="GFS01982.1"/>
    </source>
</evidence>
<feature type="compositionally biased region" description="Pro residues" evidence="1">
    <location>
        <begin position="16"/>
        <end position="32"/>
    </location>
</feature>
<evidence type="ECO:0000256" key="1">
    <source>
        <dbReference type="SAM" id="MobiDB-lite"/>
    </source>
</evidence>
<proteinExistence type="predicted"/>
<accession>A0AAV4HVM4</accession>
<sequence length="113" mass="12086">MLIVITLNHWQLVMSPVPPPKPTFITVPPPSSPIRGTGTQTAPPMHPSPGATSGQDRIIPSQPQGSSNLPGEPHSTSASMPSDPQSERATSDTRTNTTTRSGRVVRPPNRYKE</sequence>
<dbReference type="EMBL" id="BMAT01009223">
    <property type="protein sequence ID" value="GFS01982.1"/>
    <property type="molecule type" value="Genomic_DNA"/>
</dbReference>
<comment type="caution">
    <text evidence="2">The sequence shown here is derived from an EMBL/GenBank/DDBJ whole genome shotgun (WGS) entry which is preliminary data.</text>
</comment>
<feature type="region of interest" description="Disordered" evidence="1">
    <location>
        <begin position="14"/>
        <end position="113"/>
    </location>
</feature>
<name>A0AAV4HVM4_9GAST</name>
<organism evidence="2 3">
    <name type="scientific">Elysia marginata</name>
    <dbReference type="NCBI Taxonomy" id="1093978"/>
    <lineage>
        <taxon>Eukaryota</taxon>
        <taxon>Metazoa</taxon>
        <taxon>Spiralia</taxon>
        <taxon>Lophotrochozoa</taxon>
        <taxon>Mollusca</taxon>
        <taxon>Gastropoda</taxon>
        <taxon>Heterobranchia</taxon>
        <taxon>Euthyneura</taxon>
        <taxon>Panpulmonata</taxon>
        <taxon>Sacoglossa</taxon>
        <taxon>Placobranchoidea</taxon>
        <taxon>Plakobranchidae</taxon>
        <taxon>Elysia</taxon>
    </lineage>
</organism>
<evidence type="ECO:0000313" key="3">
    <source>
        <dbReference type="Proteomes" id="UP000762676"/>
    </source>
</evidence>
<protein>
    <submittedName>
        <fullName evidence="2">Uncharacterized protein</fullName>
    </submittedName>
</protein>
<feature type="compositionally biased region" description="Polar residues" evidence="1">
    <location>
        <begin position="50"/>
        <end position="84"/>
    </location>
</feature>
<feature type="compositionally biased region" description="Low complexity" evidence="1">
    <location>
        <begin position="92"/>
        <end position="106"/>
    </location>
</feature>